<keyword evidence="5" id="KW-0808">Transferase</keyword>
<keyword evidence="1" id="KW-0805">Transcription regulation</keyword>
<dbReference type="PROSITE" id="PS50043">
    <property type="entry name" value="HTH_LUXR_2"/>
    <property type="match status" value="1"/>
</dbReference>
<evidence type="ECO:0000256" key="1">
    <source>
        <dbReference type="ARBA" id="ARBA00023015"/>
    </source>
</evidence>
<keyword evidence="2 5" id="KW-0238">DNA-binding</keyword>
<evidence type="ECO:0000313" key="6">
    <source>
        <dbReference type="Proteomes" id="UP000572051"/>
    </source>
</evidence>
<dbReference type="Pfam" id="PF00196">
    <property type="entry name" value="GerE"/>
    <property type="match status" value="1"/>
</dbReference>
<keyword evidence="6" id="KW-1185">Reference proteome</keyword>
<protein>
    <submittedName>
        <fullName evidence="5">DNA-binding CsgD family transcriptional regulator/signal transduction histidine kinase</fullName>
    </submittedName>
</protein>
<evidence type="ECO:0000313" key="5">
    <source>
        <dbReference type="EMBL" id="NYJ36118.1"/>
    </source>
</evidence>
<dbReference type="PRINTS" id="PR00038">
    <property type="entry name" value="HTHLUXR"/>
</dbReference>
<feature type="domain" description="HTH luxR-type" evidence="4">
    <location>
        <begin position="358"/>
        <end position="423"/>
    </location>
</feature>
<dbReference type="Gene3D" id="3.30.565.10">
    <property type="entry name" value="Histidine kinase-like ATPase, C-terminal domain"/>
    <property type="match status" value="1"/>
</dbReference>
<dbReference type="SUPFAM" id="SSF46894">
    <property type="entry name" value="C-terminal effector domain of the bipartite response regulators"/>
    <property type="match status" value="1"/>
</dbReference>
<dbReference type="GO" id="GO:0006355">
    <property type="term" value="P:regulation of DNA-templated transcription"/>
    <property type="evidence" value="ECO:0007669"/>
    <property type="project" value="InterPro"/>
</dbReference>
<dbReference type="RefSeq" id="WP_179825809.1">
    <property type="nucleotide sequence ID" value="NZ_JACCFS010000001.1"/>
</dbReference>
<evidence type="ECO:0000256" key="3">
    <source>
        <dbReference type="ARBA" id="ARBA00023163"/>
    </source>
</evidence>
<dbReference type="PROSITE" id="PS00622">
    <property type="entry name" value="HTH_LUXR_1"/>
    <property type="match status" value="1"/>
</dbReference>
<proteinExistence type="predicted"/>
<keyword evidence="5" id="KW-0418">Kinase</keyword>
<dbReference type="PANTHER" id="PTHR44688:SF16">
    <property type="entry name" value="DNA-BINDING TRANSCRIPTIONAL ACTIVATOR DEVR_DOSR"/>
    <property type="match status" value="1"/>
</dbReference>
<dbReference type="SUPFAM" id="SSF55874">
    <property type="entry name" value="ATPase domain of HSP90 chaperone/DNA topoisomerase II/histidine kinase"/>
    <property type="match status" value="1"/>
</dbReference>
<dbReference type="Gene3D" id="1.10.10.10">
    <property type="entry name" value="Winged helix-like DNA-binding domain superfamily/Winged helix DNA-binding domain"/>
    <property type="match status" value="1"/>
</dbReference>
<sequence length="433" mass="46190">MALEEWADPEHALASVMTVFEAPLSQTLPRLSDVTDELLPHRAVLMLSGDCVASPLRSHGDPALCGPDAMAEMTRLAETVGLNKPWFGEVDLAGARHPAVAVAARPRRSAGSVLALVLDEAPAEADPRGMVLQRLWELTAAHIAGLNAKVEPAFLSEHRVASGERTRIATELSDAHAAHLTALLNALRSRDLPDALARRTATDIAANALVELRAASELELSEREETLGEAFDRLADKLILFTRHSDVDLELSTPEQAELPVPAEVANAARATVRSALLTVLEQPGVSRIRVAWEVGDGCLLVSLRDDGPGTLTPEALGVHRLAARLSTVEGSLDLDSVPGWGSTLTARVPFGPPRSADADPLTALNPREVDVLHQLTLGRRNRQIAQHLHISEHTVKYHVANILDKLGVSSRGEAAAAARGFGLVPTARNTAS</sequence>
<dbReference type="EMBL" id="JACCFS010000001">
    <property type="protein sequence ID" value="NYJ36118.1"/>
    <property type="molecule type" value="Genomic_DNA"/>
</dbReference>
<dbReference type="CDD" id="cd06170">
    <property type="entry name" value="LuxR_C_like"/>
    <property type="match status" value="1"/>
</dbReference>
<dbReference type="Proteomes" id="UP000572051">
    <property type="component" value="Unassembled WGS sequence"/>
</dbReference>
<dbReference type="GO" id="GO:0003677">
    <property type="term" value="F:DNA binding"/>
    <property type="evidence" value="ECO:0007669"/>
    <property type="project" value="UniProtKB-KW"/>
</dbReference>
<dbReference type="PANTHER" id="PTHR44688">
    <property type="entry name" value="DNA-BINDING TRANSCRIPTIONAL ACTIVATOR DEVR_DOSR"/>
    <property type="match status" value="1"/>
</dbReference>
<dbReference type="InterPro" id="IPR036388">
    <property type="entry name" value="WH-like_DNA-bd_sf"/>
</dbReference>
<dbReference type="InterPro" id="IPR016032">
    <property type="entry name" value="Sig_transdc_resp-reg_C-effctor"/>
</dbReference>
<evidence type="ECO:0000259" key="4">
    <source>
        <dbReference type="PROSITE" id="PS50043"/>
    </source>
</evidence>
<accession>A0A7Z0ERQ3</accession>
<comment type="caution">
    <text evidence="5">The sequence shown here is derived from an EMBL/GenBank/DDBJ whole genome shotgun (WGS) entry which is preliminary data.</text>
</comment>
<evidence type="ECO:0000256" key="2">
    <source>
        <dbReference type="ARBA" id="ARBA00023125"/>
    </source>
</evidence>
<dbReference type="SMART" id="SM00421">
    <property type="entry name" value="HTH_LUXR"/>
    <property type="match status" value="1"/>
</dbReference>
<dbReference type="InterPro" id="IPR000792">
    <property type="entry name" value="Tscrpt_reg_LuxR_C"/>
</dbReference>
<dbReference type="AlphaFoldDB" id="A0A7Z0ERQ3"/>
<organism evidence="5 6">
    <name type="scientific">Nocardiopsis aegyptia</name>
    <dbReference type="NCBI Taxonomy" id="220378"/>
    <lineage>
        <taxon>Bacteria</taxon>
        <taxon>Bacillati</taxon>
        <taxon>Actinomycetota</taxon>
        <taxon>Actinomycetes</taxon>
        <taxon>Streptosporangiales</taxon>
        <taxon>Nocardiopsidaceae</taxon>
        <taxon>Nocardiopsis</taxon>
    </lineage>
</organism>
<keyword evidence="3" id="KW-0804">Transcription</keyword>
<dbReference type="GO" id="GO:0016301">
    <property type="term" value="F:kinase activity"/>
    <property type="evidence" value="ECO:0007669"/>
    <property type="project" value="UniProtKB-KW"/>
</dbReference>
<gene>
    <name evidence="5" type="ORF">HNR10_003999</name>
</gene>
<reference evidence="5 6" key="1">
    <citation type="submission" date="2020-07" db="EMBL/GenBank/DDBJ databases">
        <title>Sequencing the genomes of 1000 actinobacteria strains.</title>
        <authorList>
            <person name="Klenk H.-P."/>
        </authorList>
    </citation>
    <scope>NUCLEOTIDE SEQUENCE [LARGE SCALE GENOMIC DNA]</scope>
    <source>
        <strain evidence="5 6">DSM 44442</strain>
    </source>
</reference>
<dbReference type="InterPro" id="IPR036890">
    <property type="entry name" value="HATPase_C_sf"/>
</dbReference>
<name>A0A7Z0ERQ3_9ACTN</name>